<sequence>MSRESKPMNPSSTSPQARQKNPHRPLPRDITTTPPATHSPVSPYGASSSTPRSISPHRTEAVEPASNSDVVTKILESVAQDHAEKAAKEERVLSLNGFVSAPVSIESTELQTNQSAVRKPLASVHPRQPSITTTPLIPQEILSQPLPPSANSMSSSPSPFPSTRSMASTTTQPLSALDNQSFREPMANGSLPDSFVPSLSRSIAAPFREIDMDNTPQLPQTEKAGDVSVSLQKYHGIQGPKCLLLILLTWTSNGDLNRCMFPVPISCQVY</sequence>
<evidence type="ECO:0000313" key="2">
    <source>
        <dbReference type="EMBL" id="EKM74592.1"/>
    </source>
</evidence>
<gene>
    <name evidence="2" type="ORF">AGABI1DRAFT_133094</name>
</gene>
<organism evidence="2 3">
    <name type="scientific">Agaricus bisporus var. burnettii (strain JB137-S8 / ATCC MYA-4627 / FGSC 10392)</name>
    <name type="common">White button mushroom</name>
    <dbReference type="NCBI Taxonomy" id="597362"/>
    <lineage>
        <taxon>Eukaryota</taxon>
        <taxon>Fungi</taxon>
        <taxon>Dikarya</taxon>
        <taxon>Basidiomycota</taxon>
        <taxon>Agaricomycotina</taxon>
        <taxon>Agaricomycetes</taxon>
        <taxon>Agaricomycetidae</taxon>
        <taxon>Agaricales</taxon>
        <taxon>Agaricineae</taxon>
        <taxon>Agaricaceae</taxon>
        <taxon>Agaricus</taxon>
    </lineage>
</organism>
<dbReference type="GeneID" id="18827845"/>
<feature type="region of interest" description="Disordered" evidence="1">
    <location>
        <begin position="109"/>
        <end position="172"/>
    </location>
</feature>
<feature type="compositionally biased region" description="Polar residues" evidence="1">
    <location>
        <begin position="30"/>
        <end position="53"/>
    </location>
</feature>
<dbReference type="EMBL" id="JH971437">
    <property type="protein sequence ID" value="EKM74592.1"/>
    <property type="molecule type" value="Genomic_DNA"/>
</dbReference>
<protein>
    <submittedName>
        <fullName evidence="2">Uncharacterized protein</fullName>
    </submittedName>
</protein>
<dbReference type="AlphaFoldDB" id="K5WVN5"/>
<feature type="compositionally biased region" description="Low complexity" evidence="1">
    <location>
        <begin position="149"/>
        <end position="165"/>
    </location>
</feature>
<dbReference type="HOGENOM" id="CLU_1030428_0_0_1"/>
<dbReference type="RefSeq" id="XP_007334782.1">
    <property type="nucleotide sequence ID" value="XM_007334720.1"/>
</dbReference>
<reference evidence="3" key="1">
    <citation type="journal article" date="2012" name="Proc. Natl. Acad. Sci. U.S.A.">
        <title>Genome sequence of the button mushroom Agaricus bisporus reveals mechanisms governing adaptation to a humic-rich ecological niche.</title>
        <authorList>
            <person name="Morin E."/>
            <person name="Kohler A."/>
            <person name="Baker A.R."/>
            <person name="Foulongne-Oriol M."/>
            <person name="Lombard V."/>
            <person name="Nagy L.G."/>
            <person name="Ohm R.A."/>
            <person name="Patyshakuliyeva A."/>
            <person name="Brun A."/>
            <person name="Aerts A.L."/>
            <person name="Bailey A.M."/>
            <person name="Billette C."/>
            <person name="Coutinho P.M."/>
            <person name="Deakin G."/>
            <person name="Doddapaneni H."/>
            <person name="Floudas D."/>
            <person name="Grimwood J."/>
            <person name="Hilden K."/>
            <person name="Kuees U."/>
            <person name="LaButti K.M."/>
            <person name="Lapidus A."/>
            <person name="Lindquist E.A."/>
            <person name="Lucas S.M."/>
            <person name="Murat C."/>
            <person name="Riley R.W."/>
            <person name="Salamov A.A."/>
            <person name="Schmutz J."/>
            <person name="Subramanian V."/>
            <person name="Woesten H.A.B."/>
            <person name="Xu J."/>
            <person name="Eastwood D.C."/>
            <person name="Foster G.D."/>
            <person name="Sonnenberg A.S."/>
            <person name="Cullen D."/>
            <person name="de Vries R.P."/>
            <person name="Lundell T."/>
            <person name="Hibbett D.S."/>
            <person name="Henrissat B."/>
            <person name="Burton K.S."/>
            <person name="Kerrigan R.W."/>
            <person name="Challen M.P."/>
            <person name="Grigoriev I.V."/>
            <person name="Martin F."/>
        </authorList>
    </citation>
    <scope>NUCLEOTIDE SEQUENCE [LARGE SCALE GENOMIC DNA]</scope>
    <source>
        <strain evidence="3">JB137-S8 / ATCC MYA-4627 / FGSC 10392</strain>
    </source>
</reference>
<feature type="region of interest" description="Disordered" evidence="1">
    <location>
        <begin position="1"/>
        <end position="69"/>
    </location>
</feature>
<dbReference type="InParanoid" id="K5WVN5"/>
<dbReference type="Proteomes" id="UP000008493">
    <property type="component" value="Unassembled WGS sequence"/>
</dbReference>
<keyword evidence="3" id="KW-1185">Reference proteome</keyword>
<name>K5WVN5_AGABU</name>
<evidence type="ECO:0000313" key="3">
    <source>
        <dbReference type="Proteomes" id="UP000008493"/>
    </source>
</evidence>
<proteinExistence type="predicted"/>
<accession>K5WVN5</accession>
<feature type="compositionally biased region" description="Polar residues" evidence="1">
    <location>
        <begin position="8"/>
        <end position="19"/>
    </location>
</feature>
<evidence type="ECO:0000256" key="1">
    <source>
        <dbReference type="SAM" id="MobiDB-lite"/>
    </source>
</evidence>
<dbReference type="KEGG" id="abp:AGABI1DRAFT133094"/>